<dbReference type="Proteomes" id="UP001595378">
    <property type="component" value="Unassembled WGS sequence"/>
</dbReference>
<accession>A0ABV7EBX5</accession>
<proteinExistence type="predicted"/>
<organism evidence="1 2">
    <name type="scientific">Alteraurantiacibacter lauratis</name>
    <dbReference type="NCBI Taxonomy" id="2054627"/>
    <lineage>
        <taxon>Bacteria</taxon>
        <taxon>Pseudomonadati</taxon>
        <taxon>Pseudomonadota</taxon>
        <taxon>Alphaproteobacteria</taxon>
        <taxon>Sphingomonadales</taxon>
        <taxon>Erythrobacteraceae</taxon>
        <taxon>Alteraurantiacibacter</taxon>
    </lineage>
</organism>
<gene>
    <name evidence="1" type="ORF">ACFODK_04330</name>
</gene>
<evidence type="ECO:0000313" key="1">
    <source>
        <dbReference type="EMBL" id="MFC3100113.1"/>
    </source>
</evidence>
<sequence>MDDTKLIRMANQIATNLAAKGEAVAVAETAEHIGKFWDPRMKAAIFADDLSRLTPIARAAIEKLKAQMTAA</sequence>
<protein>
    <submittedName>
        <fullName evidence="1">Formate dehydrogenase subunit delta</fullName>
    </submittedName>
</protein>
<dbReference type="Pfam" id="PF11390">
    <property type="entry name" value="FdsD"/>
    <property type="match status" value="1"/>
</dbReference>
<keyword evidence="2" id="KW-1185">Reference proteome</keyword>
<dbReference type="RefSeq" id="WP_336917915.1">
    <property type="nucleotide sequence ID" value="NZ_JBANRN010000003.1"/>
</dbReference>
<name>A0ABV7EBX5_9SPHN</name>
<reference evidence="2" key="1">
    <citation type="journal article" date="2019" name="Int. J. Syst. Evol. Microbiol.">
        <title>The Global Catalogue of Microorganisms (GCM) 10K type strain sequencing project: providing services to taxonomists for standard genome sequencing and annotation.</title>
        <authorList>
            <consortium name="The Broad Institute Genomics Platform"/>
            <consortium name="The Broad Institute Genome Sequencing Center for Infectious Disease"/>
            <person name="Wu L."/>
            <person name="Ma J."/>
        </authorList>
    </citation>
    <scope>NUCLEOTIDE SEQUENCE [LARGE SCALE GENOMIC DNA]</scope>
    <source>
        <strain evidence="2">KCTC 52606</strain>
    </source>
</reference>
<dbReference type="InterPro" id="IPR021074">
    <property type="entry name" value="Formate_DH_dsu"/>
</dbReference>
<comment type="caution">
    <text evidence="1">The sequence shown here is derived from an EMBL/GenBank/DDBJ whole genome shotgun (WGS) entry which is preliminary data.</text>
</comment>
<dbReference type="EMBL" id="JBHRSU010000004">
    <property type="protein sequence ID" value="MFC3100113.1"/>
    <property type="molecule type" value="Genomic_DNA"/>
</dbReference>
<evidence type="ECO:0000313" key="2">
    <source>
        <dbReference type="Proteomes" id="UP001595378"/>
    </source>
</evidence>